<name>A0A5N4B4B4_PHOPY</name>
<evidence type="ECO:0000313" key="2">
    <source>
        <dbReference type="Proteomes" id="UP000327044"/>
    </source>
</evidence>
<dbReference type="PANTHER" id="PTHR47501">
    <property type="entry name" value="TRANSPOSASE-RELATED"/>
    <property type="match status" value="1"/>
</dbReference>
<dbReference type="SUPFAM" id="SSF53098">
    <property type="entry name" value="Ribonuclease H-like"/>
    <property type="match status" value="1"/>
</dbReference>
<keyword evidence="2" id="KW-1185">Reference proteome</keyword>
<gene>
    <name evidence="1" type="ORF">PPYR_01427</name>
</gene>
<dbReference type="PANTHER" id="PTHR47501:SF5">
    <property type="entry name" value="HAT C-TERMINAL DIMERISATION DOMAIN-CONTAINING PROTEIN"/>
    <property type="match status" value="1"/>
</dbReference>
<evidence type="ECO:0008006" key="3">
    <source>
        <dbReference type="Google" id="ProtNLM"/>
    </source>
</evidence>
<sequence length="544" mass="62047">MSPISIISHDSFKNMFEGMNVHIMDRSVAVKKINVMYENTCNDLKLEISKVGHVCTTADIWSSKSRSFLGVTCHWLNEDLQRRSVALACSRFAGTHSYDRVAEALDDIHKRFHLDTNKILATVTDNGSNFVKCFKEFGCNIDTINDEYTGIEEDDEEDNSDTMKPCIQSDDEYCTFLTLDLSETQVDVEKKYLPQHVRCASHTINLIATTDYNNSLKISNALRLKNTQIFSKCSKLWNKSGRPKSAEVIKHFLGHNLTIPGVTRWNSTYDAVCKIVSIKEKLAPLCDKLMIPGFKQSEVSFLEEYITIMQPLAETLDFLQGEQNTYYGYLLPSLVSMKTKLQKIKSSGKIKQLYSPLEAIINSVEQRFKDIFSLNMNSKTAVIAAVVCPRFKMRWYSAFKVTTNDIPSFKEIQGWVVAAVESFIEETKKKVTVVSESDDPFFDFQEDESEIELPRLKNDIDANTNASLSELEVLKYLNDTRITLDMLNDYKYIKQVFLKFNTILPSSASVERLFSFAQIVNAPRRNALSDQNFEKLVVLKANLK</sequence>
<dbReference type="InterPro" id="IPR012337">
    <property type="entry name" value="RNaseH-like_sf"/>
</dbReference>
<accession>A0A5N4B4B4</accession>
<dbReference type="OrthoDB" id="8912104at2759"/>
<protein>
    <recommendedName>
        <fullName evidence="3">HAT C-terminal dimerisation domain-containing protein</fullName>
    </recommendedName>
</protein>
<dbReference type="Proteomes" id="UP000327044">
    <property type="component" value="Unassembled WGS sequence"/>
</dbReference>
<dbReference type="EMBL" id="VVIM01000001">
    <property type="protein sequence ID" value="KAB0804457.1"/>
    <property type="molecule type" value="Genomic_DNA"/>
</dbReference>
<comment type="caution">
    <text evidence="1">The sequence shown here is derived from an EMBL/GenBank/DDBJ whole genome shotgun (WGS) entry which is preliminary data.</text>
</comment>
<organism evidence="1 2">
    <name type="scientific">Photinus pyralis</name>
    <name type="common">Common eastern firefly</name>
    <name type="synonym">Lampyris pyralis</name>
    <dbReference type="NCBI Taxonomy" id="7054"/>
    <lineage>
        <taxon>Eukaryota</taxon>
        <taxon>Metazoa</taxon>
        <taxon>Ecdysozoa</taxon>
        <taxon>Arthropoda</taxon>
        <taxon>Hexapoda</taxon>
        <taxon>Insecta</taxon>
        <taxon>Pterygota</taxon>
        <taxon>Neoptera</taxon>
        <taxon>Endopterygota</taxon>
        <taxon>Coleoptera</taxon>
        <taxon>Polyphaga</taxon>
        <taxon>Elateriformia</taxon>
        <taxon>Elateroidea</taxon>
        <taxon>Lampyridae</taxon>
        <taxon>Lampyrinae</taxon>
        <taxon>Photinus</taxon>
    </lineage>
</organism>
<evidence type="ECO:0000313" key="1">
    <source>
        <dbReference type="EMBL" id="KAB0804457.1"/>
    </source>
</evidence>
<proteinExistence type="predicted"/>
<dbReference type="AlphaFoldDB" id="A0A5N4B4B4"/>
<dbReference type="InParanoid" id="A0A5N4B4B4"/>
<reference evidence="1 2" key="1">
    <citation type="journal article" date="2018" name="Elife">
        <title>Firefly genomes illuminate parallel origins of bioluminescence in beetles.</title>
        <authorList>
            <person name="Fallon T.R."/>
            <person name="Lower S.E."/>
            <person name="Chang C.H."/>
            <person name="Bessho-Uehara M."/>
            <person name="Martin G.J."/>
            <person name="Bewick A.J."/>
            <person name="Behringer M."/>
            <person name="Debat H.J."/>
            <person name="Wong I."/>
            <person name="Day J.C."/>
            <person name="Suvorov A."/>
            <person name="Silva C.J."/>
            <person name="Stanger-Hall K.F."/>
            <person name="Hall D.W."/>
            <person name="Schmitz R.J."/>
            <person name="Nelson D.R."/>
            <person name="Lewis S.M."/>
            <person name="Shigenobu S."/>
            <person name="Bybee S.M."/>
            <person name="Larracuente A.M."/>
            <person name="Oba Y."/>
            <person name="Weng J.K."/>
        </authorList>
    </citation>
    <scope>NUCLEOTIDE SEQUENCE [LARGE SCALE GENOMIC DNA]</scope>
    <source>
        <strain evidence="1">1611_PpyrPB1</strain>
        <tissue evidence="1">Whole body</tissue>
    </source>
</reference>